<evidence type="ECO:0000313" key="3">
    <source>
        <dbReference type="EMBL" id="KAK0405907.1"/>
    </source>
</evidence>
<feature type="transmembrane region" description="Helical" evidence="2">
    <location>
        <begin position="191"/>
        <end position="220"/>
    </location>
</feature>
<keyword evidence="2" id="KW-0812">Transmembrane</keyword>
<dbReference type="Proteomes" id="UP001175271">
    <property type="component" value="Unassembled WGS sequence"/>
</dbReference>
<name>A0AA39HHE0_9BILA</name>
<feature type="compositionally biased region" description="Basic and acidic residues" evidence="1">
    <location>
        <begin position="1"/>
        <end position="20"/>
    </location>
</feature>
<keyword evidence="4" id="KW-1185">Reference proteome</keyword>
<feature type="compositionally biased region" description="Basic residues" evidence="1">
    <location>
        <begin position="134"/>
        <end position="145"/>
    </location>
</feature>
<evidence type="ECO:0000256" key="2">
    <source>
        <dbReference type="SAM" id="Phobius"/>
    </source>
</evidence>
<keyword evidence="2" id="KW-1133">Transmembrane helix</keyword>
<feature type="compositionally biased region" description="Low complexity" evidence="1">
    <location>
        <begin position="22"/>
        <end position="33"/>
    </location>
</feature>
<evidence type="ECO:0000313" key="4">
    <source>
        <dbReference type="Proteomes" id="UP001175271"/>
    </source>
</evidence>
<dbReference type="EMBL" id="JAUCMV010000004">
    <property type="protein sequence ID" value="KAK0405907.1"/>
    <property type="molecule type" value="Genomic_DNA"/>
</dbReference>
<feature type="compositionally biased region" description="Low complexity" evidence="1">
    <location>
        <begin position="333"/>
        <end position="361"/>
    </location>
</feature>
<accession>A0AA39HHE0</accession>
<reference evidence="3" key="1">
    <citation type="submission" date="2023-06" db="EMBL/GenBank/DDBJ databases">
        <title>Genomic analysis of the entomopathogenic nematode Steinernema hermaphroditum.</title>
        <authorList>
            <person name="Schwarz E.M."/>
            <person name="Heppert J.K."/>
            <person name="Baniya A."/>
            <person name="Schwartz H.T."/>
            <person name="Tan C.-H."/>
            <person name="Antoshechkin I."/>
            <person name="Sternberg P.W."/>
            <person name="Goodrich-Blair H."/>
            <person name="Dillman A.R."/>
        </authorList>
    </citation>
    <scope>NUCLEOTIDE SEQUENCE</scope>
    <source>
        <strain evidence="3">PS9179</strain>
        <tissue evidence="3">Whole animal</tissue>
    </source>
</reference>
<proteinExistence type="predicted"/>
<feature type="compositionally biased region" description="Basic and acidic residues" evidence="1">
    <location>
        <begin position="89"/>
        <end position="108"/>
    </location>
</feature>
<feature type="region of interest" description="Disordered" evidence="1">
    <location>
        <begin position="333"/>
        <end position="367"/>
    </location>
</feature>
<keyword evidence="2" id="KW-0472">Membrane</keyword>
<feature type="compositionally biased region" description="Basic residues" evidence="1">
    <location>
        <begin position="35"/>
        <end position="49"/>
    </location>
</feature>
<organism evidence="3 4">
    <name type="scientific">Steinernema hermaphroditum</name>
    <dbReference type="NCBI Taxonomy" id="289476"/>
    <lineage>
        <taxon>Eukaryota</taxon>
        <taxon>Metazoa</taxon>
        <taxon>Ecdysozoa</taxon>
        <taxon>Nematoda</taxon>
        <taxon>Chromadorea</taxon>
        <taxon>Rhabditida</taxon>
        <taxon>Tylenchina</taxon>
        <taxon>Panagrolaimomorpha</taxon>
        <taxon>Strongyloidoidea</taxon>
        <taxon>Steinernematidae</taxon>
        <taxon>Steinernema</taxon>
    </lineage>
</organism>
<protein>
    <submittedName>
        <fullName evidence="3">Uncharacterized protein</fullName>
    </submittedName>
</protein>
<evidence type="ECO:0000256" key="1">
    <source>
        <dbReference type="SAM" id="MobiDB-lite"/>
    </source>
</evidence>
<comment type="caution">
    <text evidence="3">The sequence shown here is derived from an EMBL/GenBank/DDBJ whole genome shotgun (WGS) entry which is preliminary data.</text>
</comment>
<sequence length="367" mass="40882">MIKRRSSSESNKKRSDKRTDPSSSTKGKSTLSSWHKFKMSLSMRKKEKPRKVEESEVSNSVDLTNLEGPPALKKQTVDDAGFESTPTVESKDSLKKEKESSSGRRHNESNAGKKAAAPPAPVQDATPKVDSSAKKARGIRRKFSASKPASKKAAVRVQVENKPAVETCFVQDKLDHKALEAKMKKKHRRDLCLSIGIAYCSAVIMVGLAVSGLVGTYFYYHTHFELQRHKLIALYAAKNSKWEIHNCGKLNATMDMYRKRGRMYEHSKCELRRNQSTLDAAPWSGWTTCAITKDNMARKFRWKVLQPNTAYNLRAPGRNRLVESMSCELSASPTTSSLRFTTSTSPPSSTTNTNSKAKPTPESSSSN</sequence>
<feature type="region of interest" description="Disordered" evidence="1">
    <location>
        <begin position="1"/>
        <end position="145"/>
    </location>
</feature>
<dbReference type="AlphaFoldDB" id="A0AA39HHE0"/>
<gene>
    <name evidence="3" type="ORF">QR680_018256</name>
</gene>